<evidence type="ECO:0000313" key="23">
    <source>
        <dbReference type="Proteomes" id="UP000319023"/>
    </source>
</evidence>
<comment type="subunit">
    <text evidence="4">Homodimer.</text>
</comment>
<dbReference type="CDD" id="cd07957">
    <property type="entry name" value="Anticodon_Ia_Met"/>
    <property type="match status" value="1"/>
</dbReference>
<evidence type="ECO:0000256" key="3">
    <source>
        <dbReference type="ARBA" id="ARBA00008258"/>
    </source>
</evidence>
<dbReference type="Pfam" id="PF09334">
    <property type="entry name" value="tRNA-synt_1g"/>
    <property type="match status" value="1"/>
</dbReference>
<dbReference type="InterPro" id="IPR041872">
    <property type="entry name" value="Anticodon_Met"/>
</dbReference>
<protein>
    <recommendedName>
        <fullName evidence="6">Methionine--tRNA ligase</fullName>
        <ecNumber evidence="5">6.1.1.10</ecNumber>
    </recommendedName>
    <alternativeName>
        <fullName evidence="17">Methionyl-tRNA synthetase</fullName>
    </alternativeName>
</protein>
<dbReference type="Gene3D" id="2.20.28.20">
    <property type="entry name" value="Methionyl-tRNA synthetase, Zn-domain"/>
    <property type="match status" value="1"/>
</dbReference>
<dbReference type="GO" id="GO:0046872">
    <property type="term" value="F:metal ion binding"/>
    <property type="evidence" value="ECO:0007669"/>
    <property type="project" value="UniProtKB-KW"/>
</dbReference>
<dbReference type="EMBL" id="SHBN01000038">
    <property type="protein sequence ID" value="RZO11625.1"/>
    <property type="molecule type" value="Genomic_DNA"/>
</dbReference>
<keyword evidence="10" id="KW-0479">Metal-binding</keyword>
<dbReference type="InterPro" id="IPR013155">
    <property type="entry name" value="M/V/L/I-tRNA-synth_anticd-bd"/>
</dbReference>
<keyword evidence="8 19" id="KW-0820">tRNA-binding</keyword>
<evidence type="ECO:0000256" key="7">
    <source>
        <dbReference type="ARBA" id="ARBA00022490"/>
    </source>
</evidence>
<organism evidence="22 23">
    <name type="scientific">SAR86 cluster bacterium</name>
    <dbReference type="NCBI Taxonomy" id="2030880"/>
    <lineage>
        <taxon>Bacteria</taxon>
        <taxon>Pseudomonadati</taxon>
        <taxon>Pseudomonadota</taxon>
        <taxon>Gammaproteobacteria</taxon>
        <taxon>SAR86 cluster</taxon>
    </lineage>
</organism>
<evidence type="ECO:0000256" key="6">
    <source>
        <dbReference type="ARBA" id="ARBA00018753"/>
    </source>
</evidence>
<proteinExistence type="inferred from homology"/>
<dbReference type="InterPro" id="IPR015413">
    <property type="entry name" value="Methionyl/Leucyl_tRNA_Synth"/>
</dbReference>
<dbReference type="NCBIfam" id="TIGR00398">
    <property type="entry name" value="metG"/>
    <property type="match status" value="1"/>
</dbReference>
<dbReference type="InterPro" id="IPR012340">
    <property type="entry name" value="NA-bd_OB-fold"/>
</dbReference>
<dbReference type="InterPro" id="IPR023458">
    <property type="entry name" value="Met-tRNA_ligase_1"/>
</dbReference>
<dbReference type="EC" id="6.1.1.10" evidence="5"/>
<evidence type="ECO:0000313" key="22">
    <source>
        <dbReference type="EMBL" id="RZO11625.1"/>
    </source>
</evidence>
<keyword evidence="7" id="KW-0963">Cytoplasm</keyword>
<dbReference type="InterPro" id="IPR009080">
    <property type="entry name" value="tRNAsynth_Ia_anticodon-bd"/>
</dbReference>
<dbReference type="CDD" id="cd02800">
    <property type="entry name" value="tRNA_bind_EcMetRS_like"/>
    <property type="match status" value="1"/>
</dbReference>
<dbReference type="Pfam" id="PF08264">
    <property type="entry name" value="Anticodon_1"/>
    <property type="match status" value="1"/>
</dbReference>
<evidence type="ECO:0000256" key="8">
    <source>
        <dbReference type="ARBA" id="ARBA00022555"/>
    </source>
</evidence>
<dbReference type="GO" id="GO:0004825">
    <property type="term" value="F:methionine-tRNA ligase activity"/>
    <property type="evidence" value="ECO:0007669"/>
    <property type="project" value="UniProtKB-EC"/>
</dbReference>
<dbReference type="InterPro" id="IPR014758">
    <property type="entry name" value="Met-tRNA_synth"/>
</dbReference>
<dbReference type="SUPFAM" id="SSF57770">
    <property type="entry name" value="Methionyl-tRNA synthetase (MetRS), Zn-domain"/>
    <property type="match status" value="1"/>
</dbReference>
<dbReference type="Gene3D" id="2.40.50.140">
    <property type="entry name" value="Nucleic acid-binding proteins"/>
    <property type="match status" value="1"/>
</dbReference>
<dbReference type="InterPro" id="IPR033911">
    <property type="entry name" value="MetRS_core"/>
</dbReference>
<evidence type="ECO:0000256" key="5">
    <source>
        <dbReference type="ARBA" id="ARBA00012838"/>
    </source>
</evidence>
<comment type="function">
    <text evidence="1">Is required not only for elongation of protein synthesis but also for the initiation of all mRNA translation through initiator tRNA(fMet) aminoacylation.</text>
</comment>
<keyword evidence="9 20" id="KW-0436">Ligase</keyword>
<dbReference type="InterPro" id="IPR001412">
    <property type="entry name" value="aa-tRNA-synth_I_CS"/>
</dbReference>
<keyword evidence="12" id="KW-0862">Zinc</keyword>
<name>A0A520LRK8_9GAMM</name>
<dbReference type="Gene3D" id="3.40.50.620">
    <property type="entry name" value="HUPs"/>
    <property type="match status" value="1"/>
</dbReference>
<dbReference type="AlphaFoldDB" id="A0A520LRK8"/>
<keyword evidence="16 20" id="KW-0030">Aminoacyl-tRNA synthetase</keyword>
<dbReference type="GO" id="GO:0005524">
    <property type="term" value="F:ATP binding"/>
    <property type="evidence" value="ECO:0007669"/>
    <property type="project" value="UniProtKB-KW"/>
</dbReference>
<reference evidence="22 23" key="1">
    <citation type="submission" date="2019-02" db="EMBL/GenBank/DDBJ databases">
        <title>Prokaryotic population dynamics and viral predation in marine succession experiment using metagenomics: the confinement effect.</title>
        <authorList>
            <person name="Haro-Moreno J.M."/>
            <person name="Rodriguez-Valera F."/>
            <person name="Lopez-Perez M."/>
        </authorList>
    </citation>
    <scope>NUCLEOTIDE SEQUENCE [LARGE SCALE GENOMIC DNA]</scope>
    <source>
        <strain evidence="22">MED-G168</strain>
    </source>
</reference>
<dbReference type="SUPFAM" id="SSF47323">
    <property type="entry name" value="Anticodon-binding domain of a subclass of class I aminoacyl-tRNA synthetases"/>
    <property type="match status" value="1"/>
</dbReference>
<comment type="caution">
    <text evidence="22">The sequence shown here is derived from an EMBL/GenBank/DDBJ whole genome shotgun (WGS) entry which is preliminary data.</text>
</comment>
<dbReference type="SUPFAM" id="SSF50249">
    <property type="entry name" value="Nucleic acid-binding proteins"/>
    <property type="match status" value="1"/>
</dbReference>
<dbReference type="PRINTS" id="PR01041">
    <property type="entry name" value="TRNASYNTHMET"/>
</dbReference>
<dbReference type="PROSITE" id="PS00178">
    <property type="entry name" value="AA_TRNA_LIGASE_I"/>
    <property type="match status" value="1"/>
</dbReference>
<comment type="similarity">
    <text evidence="3">Belongs to the class-I aminoacyl-tRNA synthetase family. MetG type 1 subfamily.</text>
</comment>
<evidence type="ECO:0000256" key="16">
    <source>
        <dbReference type="ARBA" id="ARBA00023146"/>
    </source>
</evidence>
<comment type="subcellular location">
    <subcellularLocation>
        <location evidence="2">Cytoplasm</location>
    </subcellularLocation>
</comment>
<evidence type="ECO:0000259" key="21">
    <source>
        <dbReference type="PROSITE" id="PS50886"/>
    </source>
</evidence>
<evidence type="ECO:0000256" key="1">
    <source>
        <dbReference type="ARBA" id="ARBA00003314"/>
    </source>
</evidence>
<evidence type="ECO:0000256" key="17">
    <source>
        <dbReference type="ARBA" id="ARBA00030904"/>
    </source>
</evidence>
<evidence type="ECO:0000256" key="10">
    <source>
        <dbReference type="ARBA" id="ARBA00022723"/>
    </source>
</evidence>
<dbReference type="InterPro" id="IPR014729">
    <property type="entry name" value="Rossmann-like_a/b/a_fold"/>
</dbReference>
<dbReference type="NCBIfam" id="TIGR00399">
    <property type="entry name" value="metG_C_term"/>
    <property type="match status" value="1"/>
</dbReference>
<evidence type="ECO:0000256" key="12">
    <source>
        <dbReference type="ARBA" id="ARBA00022833"/>
    </source>
</evidence>
<feature type="domain" description="TRNA-binding" evidence="21">
    <location>
        <begin position="553"/>
        <end position="655"/>
    </location>
</feature>
<keyword evidence="13 20" id="KW-0067">ATP-binding</keyword>
<dbReference type="Pfam" id="PF01588">
    <property type="entry name" value="tRNA_bind"/>
    <property type="match status" value="1"/>
</dbReference>
<dbReference type="NCBIfam" id="NF001100">
    <property type="entry name" value="PRK00133.1"/>
    <property type="match status" value="1"/>
</dbReference>
<evidence type="ECO:0000256" key="15">
    <source>
        <dbReference type="ARBA" id="ARBA00022917"/>
    </source>
</evidence>
<dbReference type="PANTHER" id="PTHR45765:SF1">
    <property type="entry name" value="METHIONINE--TRNA LIGASE, CYTOPLASMIC"/>
    <property type="match status" value="1"/>
</dbReference>
<dbReference type="GO" id="GO:0000049">
    <property type="term" value="F:tRNA binding"/>
    <property type="evidence" value="ECO:0007669"/>
    <property type="project" value="UniProtKB-UniRule"/>
</dbReference>
<dbReference type="PANTHER" id="PTHR45765">
    <property type="entry name" value="METHIONINE--TRNA LIGASE"/>
    <property type="match status" value="1"/>
</dbReference>
<keyword evidence="15 20" id="KW-0648">Protein biosynthesis</keyword>
<evidence type="ECO:0000256" key="9">
    <source>
        <dbReference type="ARBA" id="ARBA00022598"/>
    </source>
</evidence>
<dbReference type="SUPFAM" id="SSF52374">
    <property type="entry name" value="Nucleotidylyl transferase"/>
    <property type="match status" value="1"/>
</dbReference>
<sequence length="655" mass="74333">MNKTRKIIVTNALPYANGNIHVGHILEHIQTDIWSRFMRLMDHEVLTFCADDAHGAPIMMKADELGIEPTAFIDEINKNHQESLAKFGIEYTNYYSTHSKENEALVSEIYLDAKSSGYIYKKEIEQCFDEEKQMFLADRYVVGECPKCSAKNQYGDGCEECGATYSATELINPKSSLSGTTPITKISEHIFFDLEKAKDDLVNFLDNSSIQKPILGKLSEWLDGDLKSWDISRDAPYFGFQIPDETEKYFYVWVDAPIGYMASADNWANKNSHSLANLWGRESDYEIHHFIGKDITYFHGLFWPALLMKSKYKLPDSIHVHGFVTVNGEKMSKSKGTFITADQFADACDPELLRYYFASKLNSKIEDLDLNLEDLAKKVNSDLVGKFSNIFSRSAPFISKNDNRLSEAVHQDHLLHCNKNIEKILQHFENKEFSKAIKLIMEIADDTNKYINEHAPWKLDQSEALTVATTAINVFKDLCILLSPVTPELCKKMLLMLNIDNQNIENLKIELINVEINEFEPILSRVKPLNIKDFYKKDEKMKEEDNNIIQIDDFMKVDLRVAKVEEVSYVEGADKLLAIKLDLGDLGTKNVFAGIKSAYEPTELEGKLVVMVYNLAPRKMKFGISEGMILAASDSEGGIFVLSPDSGAQPGQKIK</sequence>
<keyword evidence="11 20" id="KW-0547">Nucleotide-binding</keyword>
<gene>
    <name evidence="22" type="ORF">EVB01_02345</name>
</gene>
<evidence type="ECO:0000256" key="13">
    <source>
        <dbReference type="ARBA" id="ARBA00022840"/>
    </source>
</evidence>
<dbReference type="InterPro" id="IPR004495">
    <property type="entry name" value="Met-tRNA-synth_bsu_C"/>
</dbReference>
<dbReference type="InterPro" id="IPR002547">
    <property type="entry name" value="tRNA-bd_dom"/>
</dbReference>
<comment type="catalytic activity">
    <reaction evidence="18">
        <text>tRNA(Met) + L-methionine + ATP = L-methionyl-tRNA(Met) + AMP + diphosphate</text>
        <dbReference type="Rhea" id="RHEA:13481"/>
        <dbReference type="Rhea" id="RHEA-COMP:9667"/>
        <dbReference type="Rhea" id="RHEA-COMP:9698"/>
        <dbReference type="ChEBI" id="CHEBI:30616"/>
        <dbReference type="ChEBI" id="CHEBI:33019"/>
        <dbReference type="ChEBI" id="CHEBI:57844"/>
        <dbReference type="ChEBI" id="CHEBI:78442"/>
        <dbReference type="ChEBI" id="CHEBI:78530"/>
        <dbReference type="ChEBI" id="CHEBI:456215"/>
        <dbReference type="EC" id="6.1.1.10"/>
    </reaction>
</comment>
<evidence type="ECO:0000256" key="14">
    <source>
        <dbReference type="ARBA" id="ARBA00022884"/>
    </source>
</evidence>
<dbReference type="FunFam" id="2.20.28.20:FF:000001">
    <property type="entry name" value="Methionine--tRNA ligase"/>
    <property type="match status" value="1"/>
</dbReference>
<dbReference type="Proteomes" id="UP000319023">
    <property type="component" value="Unassembled WGS sequence"/>
</dbReference>
<evidence type="ECO:0000256" key="11">
    <source>
        <dbReference type="ARBA" id="ARBA00022741"/>
    </source>
</evidence>
<evidence type="ECO:0000256" key="4">
    <source>
        <dbReference type="ARBA" id="ARBA00011738"/>
    </source>
</evidence>
<dbReference type="InterPro" id="IPR029038">
    <property type="entry name" value="MetRS_Zn"/>
</dbReference>
<evidence type="ECO:0000256" key="2">
    <source>
        <dbReference type="ARBA" id="ARBA00004496"/>
    </source>
</evidence>
<dbReference type="FunFam" id="2.40.50.140:FF:000042">
    <property type="entry name" value="Methionine--tRNA ligase"/>
    <property type="match status" value="1"/>
</dbReference>
<accession>A0A520LRK8</accession>
<evidence type="ECO:0000256" key="19">
    <source>
        <dbReference type="PROSITE-ProRule" id="PRU00209"/>
    </source>
</evidence>
<evidence type="ECO:0000256" key="18">
    <source>
        <dbReference type="ARBA" id="ARBA00047364"/>
    </source>
</evidence>
<dbReference type="PROSITE" id="PS50886">
    <property type="entry name" value="TRBD"/>
    <property type="match status" value="1"/>
</dbReference>
<dbReference type="Gene3D" id="1.10.730.10">
    <property type="entry name" value="Isoleucyl-tRNA Synthetase, Domain 1"/>
    <property type="match status" value="1"/>
</dbReference>
<dbReference type="GO" id="GO:0006431">
    <property type="term" value="P:methionyl-tRNA aminoacylation"/>
    <property type="evidence" value="ECO:0007669"/>
    <property type="project" value="InterPro"/>
</dbReference>
<evidence type="ECO:0000256" key="20">
    <source>
        <dbReference type="RuleBase" id="RU363039"/>
    </source>
</evidence>
<keyword evidence="14 19" id="KW-0694">RNA-binding</keyword>
<dbReference type="GO" id="GO:0005829">
    <property type="term" value="C:cytosol"/>
    <property type="evidence" value="ECO:0007669"/>
    <property type="project" value="TreeGrafter"/>
</dbReference>